<dbReference type="EMBL" id="BRXY01000284">
    <property type="protein sequence ID" value="GMH83742.1"/>
    <property type="molecule type" value="Genomic_DNA"/>
</dbReference>
<dbReference type="Pfam" id="PF02450">
    <property type="entry name" value="LCAT"/>
    <property type="match status" value="1"/>
</dbReference>
<gene>
    <name evidence="1" type="ORF">TrST_g5880</name>
</gene>
<accession>A0A9W7B4I0</accession>
<dbReference type="GO" id="GO:0008374">
    <property type="term" value="F:O-acyltransferase activity"/>
    <property type="evidence" value="ECO:0007669"/>
    <property type="project" value="InterPro"/>
</dbReference>
<evidence type="ECO:0000313" key="2">
    <source>
        <dbReference type="Proteomes" id="UP001165085"/>
    </source>
</evidence>
<dbReference type="SUPFAM" id="SSF53474">
    <property type="entry name" value="alpha/beta-Hydrolases"/>
    <property type="match status" value="1"/>
</dbReference>
<evidence type="ECO:0000313" key="1">
    <source>
        <dbReference type="EMBL" id="GMH83742.1"/>
    </source>
</evidence>
<protein>
    <submittedName>
        <fullName evidence="1">Uncharacterized protein</fullName>
    </submittedName>
</protein>
<name>A0A9W7B4I0_9STRA</name>
<dbReference type="InterPro" id="IPR029058">
    <property type="entry name" value="AB_hydrolase_fold"/>
</dbReference>
<sequence>MPEANTRPPVVFIHGYKGCFLVDNFTESKTLIYNFLTLKHVLSMSSPDLSLPTTWTEGVQDQQSPVAVIPGPPLSDPLGPCLSSLLKVRVYAPLLQTLETEYGPPILAQGPEEVLAHTPFYVFTYDWRRSNNETVALLHGFLEKLRTPPQVIAHSNGGLLLFSCLNKNPALVHSAIYAAVPFKGNLTFLPDLTQGKKIGLNKKILSAAVQRTFSLPYHILPYRSEAAGLFLNSHGEEIRVDWHDIKTWTDHGLVEPDGAEAMHVKEALSDAVLFKSSLIPSQPKDSYPKSIVVAGNAVPTADGVTLTKPGTVSMETFEKKPGDGRFTESCVQPPTGTVVKTLISTHKHDSVLDGVDVIAALETLRKVNNVPDIDTSEVVLEIKDE</sequence>
<keyword evidence="2" id="KW-1185">Reference proteome</keyword>
<reference evidence="2" key="1">
    <citation type="journal article" date="2023" name="Commun. Biol.">
        <title>Genome analysis of Parmales, the sister group of diatoms, reveals the evolutionary specialization of diatoms from phago-mixotrophs to photoautotrophs.</title>
        <authorList>
            <person name="Ban H."/>
            <person name="Sato S."/>
            <person name="Yoshikawa S."/>
            <person name="Yamada K."/>
            <person name="Nakamura Y."/>
            <person name="Ichinomiya M."/>
            <person name="Sato N."/>
            <person name="Blanc-Mathieu R."/>
            <person name="Endo H."/>
            <person name="Kuwata A."/>
            <person name="Ogata H."/>
        </authorList>
    </citation>
    <scope>NUCLEOTIDE SEQUENCE [LARGE SCALE GENOMIC DNA]</scope>
    <source>
        <strain evidence="2">NIES 3701</strain>
    </source>
</reference>
<organism evidence="1 2">
    <name type="scientific">Triparma strigata</name>
    <dbReference type="NCBI Taxonomy" id="1606541"/>
    <lineage>
        <taxon>Eukaryota</taxon>
        <taxon>Sar</taxon>
        <taxon>Stramenopiles</taxon>
        <taxon>Ochrophyta</taxon>
        <taxon>Bolidophyceae</taxon>
        <taxon>Parmales</taxon>
        <taxon>Triparmaceae</taxon>
        <taxon>Triparma</taxon>
    </lineage>
</organism>
<proteinExistence type="predicted"/>
<comment type="caution">
    <text evidence="1">The sequence shown here is derived from an EMBL/GenBank/DDBJ whole genome shotgun (WGS) entry which is preliminary data.</text>
</comment>
<dbReference type="Proteomes" id="UP001165085">
    <property type="component" value="Unassembled WGS sequence"/>
</dbReference>
<dbReference type="GO" id="GO:0006629">
    <property type="term" value="P:lipid metabolic process"/>
    <property type="evidence" value="ECO:0007669"/>
    <property type="project" value="InterPro"/>
</dbReference>
<dbReference type="AlphaFoldDB" id="A0A9W7B4I0"/>
<dbReference type="OrthoDB" id="10250441at2759"/>
<dbReference type="Gene3D" id="3.40.50.1820">
    <property type="entry name" value="alpha/beta hydrolase"/>
    <property type="match status" value="1"/>
</dbReference>
<dbReference type="InterPro" id="IPR003386">
    <property type="entry name" value="LACT/PDAT_acylTrfase"/>
</dbReference>